<accession>A0AAD3DX54</accession>
<name>A0AAD3DX54_9CHLO</name>
<evidence type="ECO:0000313" key="1">
    <source>
        <dbReference type="EMBL" id="GFR48699.1"/>
    </source>
</evidence>
<evidence type="ECO:0000313" key="2">
    <source>
        <dbReference type="Proteomes" id="UP001054857"/>
    </source>
</evidence>
<dbReference type="PANTHER" id="PTHR47869:SF2">
    <property type="entry name" value="OS03G0410700 PROTEIN"/>
    <property type="match status" value="1"/>
</dbReference>
<organism evidence="1 2">
    <name type="scientific">Astrephomene gubernaculifera</name>
    <dbReference type="NCBI Taxonomy" id="47775"/>
    <lineage>
        <taxon>Eukaryota</taxon>
        <taxon>Viridiplantae</taxon>
        <taxon>Chlorophyta</taxon>
        <taxon>core chlorophytes</taxon>
        <taxon>Chlorophyceae</taxon>
        <taxon>CS clade</taxon>
        <taxon>Chlamydomonadales</taxon>
        <taxon>Astrephomenaceae</taxon>
        <taxon>Astrephomene</taxon>
    </lineage>
</organism>
<dbReference type="Proteomes" id="UP001054857">
    <property type="component" value="Unassembled WGS sequence"/>
</dbReference>
<dbReference type="PANTHER" id="PTHR47869">
    <property type="entry name" value="OS03G0410700 PROTEIN"/>
    <property type="match status" value="1"/>
</dbReference>
<keyword evidence="2" id="KW-1185">Reference proteome</keyword>
<sequence>MLTKLARTGVHRPVGRNLKSHVTTHPTKCLRLALCKSKFGDELLDFVTAGPKMRKWYGGDRALLASEEQEPEPDEPEAISDTVLVMEADSPIGEQVALQLILARQQLRLLVRDVAAAKVAYGPYATAVPADAAAAVPVSPRLLRGVKCLVLLGSLKRATAVHAG</sequence>
<proteinExistence type="predicted"/>
<dbReference type="EMBL" id="BMAR01000025">
    <property type="protein sequence ID" value="GFR48699.1"/>
    <property type="molecule type" value="Genomic_DNA"/>
</dbReference>
<dbReference type="AlphaFoldDB" id="A0AAD3DX54"/>
<feature type="non-terminal residue" evidence="1">
    <location>
        <position position="1"/>
    </location>
</feature>
<reference evidence="1 2" key="1">
    <citation type="journal article" date="2021" name="Sci. Rep.">
        <title>Genome sequencing of the multicellular alga Astrephomene provides insights into convergent evolution of germ-soma differentiation.</title>
        <authorList>
            <person name="Yamashita S."/>
            <person name="Yamamoto K."/>
            <person name="Matsuzaki R."/>
            <person name="Suzuki S."/>
            <person name="Yamaguchi H."/>
            <person name="Hirooka S."/>
            <person name="Minakuchi Y."/>
            <person name="Miyagishima S."/>
            <person name="Kawachi M."/>
            <person name="Toyoda A."/>
            <person name="Nozaki H."/>
        </authorList>
    </citation>
    <scope>NUCLEOTIDE SEQUENCE [LARGE SCALE GENOMIC DNA]</scope>
    <source>
        <strain evidence="1 2">NIES-4017</strain>
    </source>
</reference>
<gene>
    <name evidence="1" type="ORF">Agub_g10655</name>
</gene>
<comment type="caution">
    <text evidence="1">The sequence shown here is derived from an EMBL/GenBank/DDBJ whole genome shotgun (WGS) entry which is preliminary data.</text>
</comment>
<protein>
    <submittedName>
        <fullName evidence="1">Uncharacterized protein</fullName>
    </submittedName>
</protein>